<evidence type="ECO:0000313" key="1">
    <source>
        <dbReference type="EMBL" id="RIB17132.1"/>
    </source>
</evidence>
<evidence type="ECO:0000313" key="2">
    <source>
        <dbReference type="Proteomes" id="UP000266673"/>
    </source>
</evidence>
<dbReference type="Proteomes" id="UP000266673">
    <property type="component" value="Unassembled WGS sequence"/>
</dbReference>
<accession>A0A397V517</accession>
<dbReference type="Gene3D" id="1.10.510.10">
    <property type="entry name" value="Transferase(Phosphotransferase) domain 1"/>
    <property type="match status" value="1"/>
</dbReference>
<sequence length="223" mass="25811">MSTGQRPFDGHQFNIELALSICNGLRPECAPGTPKCYIKLVEMCMDPDPQKRPSADRVFNELHLWNESMERLNDDEIKKQFLDVDQIIKTLPTILPIHPDNMYTSEIINTQRIVGRLKSYGKCECCNQYNTSEAWCQTYDPHREIQGWSSGDKDIDKCIKEFQLNALAYTKAIEWIPFDRLDNLRFIAKGEFGTLYFANWVDGNVLYIFGPEVERVDTDSKIT</sequence>
<reference evidence="1 2" key="1">
    <citation type="submission" date="2018-06" db="EMBL/GenBank/DDBJ databases">
        <title>Comparative genomics reveals the genomic features of Rhizophagus irregularis, R. cerebriforme, R. diaphanum and Gigaspora rosea, and their symbiotic lifestyle signature.</title>
        <authorList>
            <person name="Morin E."/>
            <person name="San Clemente H."/>
            <person name="Chen E.C.H."/>
            <person name="De La Providencia I."/>
            <person name="Hainaut M."/>
            <person name="Kuo A."/>
            <person name="Kohler A."/>
            <person name="Murat C."/>
            <person name="Tang N."/>
            <person name="Roy S."/>
            <person name="Loubradou J."/>
            <person name="Henrissat B."/>
            <person name="Grigoriev I.V."/>
            <person name="Corradi N."/>
            <person name="Roux C."/>
            <person name="Martin F.M."/>
        </authorList>
    </citation>
    <scope>NUCLEOTIDE SEQUENCE [LARGE SCALE GENOMIC DNA]</scope>
    <source>
        <strain evidence="1 2">DAOM 194757</strain>
    </source>
</reference>
<dbReference type="InterPro" id="IPR011009">
    <property type="entry name" value="Kinase-like_dom_sf"/>
</dbReference>
<organism evidence="1 2">
    <name type="scientific">Gigaspora rosea</name>
    <dbReference type="NCBI Taxonomy" id="44941"/>
    <lineage>
        <taxon>Eukaryota</taxon>
        <taxon>Fungi</taxon>
        <taxon>Fungi incertae sedis</taxon>
        <taxon>Mucoromycota</taxon>
        <taxon>Glomeromycotina</taxon>
        <taxon>Glomeromycetes</taxon>
        <taxon>Diversisporales</taxon>
        <taxon>Gigasporaceae</taxon>
        <taxon>Gigaspora</taxon>
    </lineage>
</organism>
<comment type="caution">
    <text evidence="1">The sequence shown here is derived from an EMBL/GenBank/DDBJ whole genome shotgun (WGS) entry which is preliminary data.</text>
</comment>
<name>A0A397V517_9GLOM</name>
<dbReference type="EMBL" id="QKWP01000628">
    <property type="protein sequence ID" value="RIB17132.1"/>
    <property type="molecule type" value="Genomic_DNA"/>
</dbReference>
<protein>
    <recommendedName>
        <fullName evidence="3">Protein kinase domain-containing protein</fullName>
    </recommendedName>
</protein>
<keyword evidence="2" id="KW-1185">Reference proteome</keyword>
<gene>
    <name evidence="1" type="ORF">C2G38_2188192</name>
</gene>
<proteinExistence type="predicted"/>
<dbReference type="OrthoDB" id="5986190at2759"/>
<dbReference type="SUPFAM" id="SSF56112">
    <property type="entry name" value="Protein kinase-like (PK-like)"/>
    <property type="match status" value="1"/>
</dbReference>
<evidence type="ECO:0008006" key="3">
    <source>
        <dbReference type="Google" id="ProtNLM"/>
    </source>
</evidence>
<dbReference type="AlphaFoldDB" id="A0A397V517"/>